<dbReference type="OrthoDB" id="444631at2759"/>
<evidence type="ECO:0000256" key="7">
    <source>
        <dbReference type="SAM" id="Phobius"/>
    </source>
</evidence>
<reference evidence="9 10" key="1">
    <citation type="journal article" date="2015" name="Environ. Microbiol.">
        <title>Metagenome sequence of Elaphomyces granulatus from sporocarp tissue reveals Ascomycota ectomycorrhizal fingerprints of genome expansion and a Proteobacteria-rich microbiome.</title>
        <authorList>
            <person name="Quandt C.A."/>
            <person name="Kohler A."/>
            <person name="Hesse C.N."/>
            <person name="Sharpton T.J."/>
            <person name="Martin F."/>
            <person name="Spatafora J.W."/>
        </authorList>
    </citation>
    <scope>NUCLEOTIDE SEQUENCE [LARGE SCALE GENOMIC DNA]</scope>
    <source>
        <strain evidence="9 10">OSC145934</strain>
    </source>
</reference>
<feature type="region of interest" description="Disordered" evidence="6">
    <location>
        <begin position="289"/>
        <end position="362"/>
    </location>
</feature>
<evidence type="ECO:0000256" key="2">
    <source>
        <dbReference type="ARBA" id="ARBA00022692"/>
    </source>
</evidence>
<feature type="transmembrane region" description="Helical" evidence="7">
    <location>
        <begin position="53"/>
        <end position="75"/>
    </location>
</feature>
<feature type="transmembrane region" description="Helical" evidence="7">
    <location>
        <begin position="172"/>
        <end position="193"/>
    </location>
</feature>
<dbReference type="Proteomes" id="UP000243515">
    <property type="component" value="Unassembled WGS sequence"/>
</dbReference>
<keyword evidence="10" id="KW-1185">Reference proteome</keyword>
<dbReference type="InterPro" id="IPR052337">
    <property type="entry name" value="SAT4-like"/>
</dbReference>
<accession>A0A232LUH0</accession>
<keyword evidence="4 7" id="KW-0472">Membrane</keyword>
<sequence length="362" mass="40087">MAQQTASPDDSNGPESLYILGPFMFLGIVFFIVRIYTRLALSYKLNVSDYTNAVAVLAATITFGLFITAIVHGFGHHSFYITPEDSVIIFKCLYVVLTVGLFAAVFARISLACLCLQFTTSTVPKIILRAQIIFQIASLIATAVVTWIQCRPISAFWEAVPGGECFSPPQSWAFTATGIASDLVCAVIPILVISKLSRSLVERCLVCFLMAMSLFATAAGVLKIIYSYRFDRDPSDALRDMMPLFLWCRMEEVLLIIACEAPFLKSSIERVLRRMGLPVFQQKTKDLNSIHTFPDPRGSQGEAVKKDKGMKIDERKLEACEYTTSEDSTQSDESDGNSTRQQHGEVTDSSQSQPMSTPMDDV</sequence>
<comment type="similarity">
    <text evidence="5">Belongs to the SAT4 family.</text>
</comment>
<dbReference type="EMBL" id="NPHW01004576">
    <property type="protein sequence ID" value="OXV07766.1"/>
    <property type="molecule type" value="Genomic_DNA"/>
</dbReference>
<organism evidence="9 10">
    <name type="scientific">Elaphomyces granulatus</name>
    <dbReference type="NCBI Taxonomy" id="519963"/>
    <lineage>
        <taxon>Eukaryota</taxon>
        <taxon>Fungi</taxon>
        <taxon>Dikarya</taxon>
        <taxon>Ascomycota</taxon>
        <taxon>Pezizomycotina</taxon>
        <taxon>Eurotiomycetes</taxon>
        <taxon>Eurotiomycetidae</taxon>
        <taxon>Eurotiales</taxon>
        <taxon>Elaphomycetaceae</taxon>
        <taxon>Elaphomyces</taxon>
    </lineage>
</organism>
<comment type="caution">
    <text evidence="9">The sequence shown here is derived from an EMBL/GenBank/DDBJ whole genome shotgun (WGS) entry which is preliminary data.</text>
</comment>
<keyword evidence="2 7" id="KW-0812">Transmembrane</keyword>
<proteinExistence type="inferred from homology"/>
<dbReference type="Pfam" id="PF20684">
    <property type="entry name" value="Fung_rhodopsin"/>
    <property type="match status" value="1"/>
</dbReference>
<evidence type="ECO:0000256" key="5">
    <source>
        <dbReference type="ARBA" id="ARBA00038359"/>
    </source>
</evidence>
<feature type="transmembrane region" description="Helical" evidence="7">
    <location>
        <begin position="205"/>
        <end position="224"/>
    </location>
</feature>
<evidence type="ECO:0000256" key="1">
    <source>
        <dbReference type="ARBA" id="ARBA00004141"/>
    </source>
</evidence>
<dbReference type="GO" id="GO:0016020">
    <property type="term" value="C:membrane"/>
    <property type="evidence" value="ECO:0007669"/>
    <property type="project" value="UniProtKB-SubCell"/>
</dbReference>
<dbReference type="PANTHER" id="PTHR33048">
    <property type="entry name" value="PTH11-LIKE INTEGRAL MEMBRANE PROTEIN (AFU_ORTHOLOGUE AFUA_5G11245)"/>
    <property type="match status" value="1"/>
</dbReference>
<comment type="subcellular location">
    <subcellularLocation>
        <location evidence="1">Membrane</location>
        <topology evidence="1">Multi-pass membrane protein</topology>
    </subcellularLocation>
</comment>
<evidence type="ECO:0000313" key="9">
    <source>
        <dbReference type="EMBL" id="OXV07766.1"/>
    </source>
</evidence>
<feature type="domain" description="Rhodopsin" evidence="8">
    <location>
        <begin position="33"/>
        <end position="269"/>
    </location>
</feature>
<feature type="compositionally biased region" description="Polar residues" evidence="6">
    <location>
        <begin position="347"/>
        <end position="356"/>
    </location>
</feature>
<evidence type="ECO:0000256" key="4">
    <source>
        <dbReference type="ARBA" id="ARBA00023136"/>
    </source>
</evidence>
<feature type="transmembrane region" description="Helical" evidence="7">
    <location>
        <begin position="17"/>
        <end position="41"/>
    </location>
</feature>
<feature type="transmembrane region" description="Helical" evidence="7">
    <location>
        <begin position="87"/>
        <end position="114"/>
    </location>
</feature>
<evidence type="ECO:0000256" key="3">
    <source>
        <dbReference type="ARBA" id="ARBA00022989"/>
    </source>
</evidence>
<feature type="compositionally biased region" description="Basic and acidic residues" evidence="6">
    <location>
        <begin position="303"/>
        <end position="319"/>
    </location>
</feature>
<evidence type="ECO:0000259" key="8">
    <source>
        <dbReference type="Pfam" id="PF20684"/>
    </source>
</evidence>
<dbReference type="PANTHER" id="PTHR33048:SF129">
    <property type="entry name" value="INTEGRAL MEMBRANE PROTEIN-RELATED"/>
    <property type="match status" value="1"/>
</dbReference>
<protein>
    <recommendedName>
        <fullName evidence="8">Rhodopsin domain-containing protein</fullName>
    </recommendedName>
</protein>
<keyword evidence="3 7" id="KW-1133">Transmembrane helix</keyword>
<dbReference type="InterPro" id="IPR049326">
    <property type="entry name" value="Rhodopsin_dom_fungi"/>
</dbReference>
<evidence type="ECO:0000313" key="10">
    <source>
        <dbReference type="Proteomes" id="UP000243515"/>
    </source>
</evidence>
<evidence type="ECO:0000256" key="6">
    <source>
        <dbReference type="SAM" id="MobiDB-lite"/>
    </source>
</evidence>
<dbReference type="AlphaFoldDB" id="A0A232LUH0"/>
<gene>
    <name evidence="9" type="ORF">Egran_04470</name>
</gene>
<name>A0A232LUH0_9EURO</name>
<feature type="transmembrane region" description="Helical" evidence="7">
    <location>
        <begin position="126"/>
        <end position="148"/>
    </location>
</feature>